<dbReference type="Pfam" id="PF18862">
    <property type="entry name" value="ApeA_NTD1"/>
    <property type="match status" value="1"/>
</dbReference>
<protein>
    <submittedName>
        <fullName evidence="3">Uncharacterized protein</fullName>
    </submittedName>
</protein>
<dbReference type="Pfam" id="PF18739">
    <property type="entry name" value="HEPN_Apea"/>
    <property type="match status" value="1"/>
</dbReference>
<dbReference type="AlphaFoldDB" id="A0A1J5RZZ5"/>
<proteinExistence type="predicted"/>
<reference evidence="3" key="1">
    <citation type="submission" date="2016-10" db="EMBL/GenBank/DDBJ databases">
        <title>Sequence of Gallionella enrichment culture.</title>
        <authorList>
            <person name="Poehlein A."/>
            <person name="Muehling M."/>
            <person name="Daniel R."/>
        </authorList>
    </citation>
    <scope>NUCLEOTIDE SEQUENCE</scope>
</reference>
<dbReference type="EMBL" id="MLJW01000083">
    <property type="protein sequence ID" value="OIR01503.1"/>
    <property type="molecule type" value="Genomic_DNA"/>
</dbReference>
<feature type="domain" description="ApeA N-terminal" evidence="2">
    <location>
        <begin position="10"/>
        <end position="283"/>
    </location>
</feature>
<name>A0A1J5RZZ5_9ZZZZ</name>
<evidence type="ECO:0000259" key="1">
    <source>
        <dbReference type="Pfam" id="PF18739"/>
    </source>
</evidence>
<sequence length="461" mass="52402">MRVTKDHTLAGSFWLPGKENDQCGGTLRIVDGGRIHLELIGFFEGRNQFTSTSIPMPRVIGYVEEIGPVTIDGCGYSDWRHSTGSASKTVLRGTLVYCGVELSESEPLTIESLSFGIEGLDQWHHLSGIRVAHDFKKKSATVTYLPQRNVLLWAADGFTLELTFAWSLPWGCEGRKATISERSRFRLSSDRPRPLDDFIIVAHQLVTMLCIATSETVAIVDVIGSLPAPPVNGDSSEEPEQQQCAIYYESIPFSKTVPKIEHHNILFRYRDIETRSQDAFQKWFDAYKRITPALTLYLGAVAGDHKYLDGRFLALAQALESYHRRSFTETLMSQVEFDSLKTEIIAHCPPIHRELVEGRLRHGNEPSLATRLKRLVEPFKKYFAAEKKFIRAVVDRRNYQTHFDPSLEVELESGMHIWTLCKRMEALLRLHFLREIGMDDATITTITKQCDGLIRQLNEEL</sequence>
<organism evidence="3">
    <name type="scientific">mine drainage metagenome</name>
    <dbReference type="NCBI Taxonomy" id="410659"/>
    <lineage>
        <taxon>unclassified sequences</taxon>
        <taxon>metagenomes</taxon>
        <taxon>ecological metagenomes</taxon>
    </lineage>
</organism>
<dbReference type="InterPro" id="IPR041223">
    <property type="entry name" value="ApeA_NTD"/>
</dbReference>
<evidence type="ECO:0000313" key="3">
    <source>
        <dbReference type="EMBL" id="OIR01503.1"/>
    </source>
</evidence>
<comment type="caution">
    <text evidence="3">The sequence shown here is derived from an EMBL/GenBank/DDBJ whole genome shotgun (WGS) entry which is preliminary data.</text>
</comment>
<feature type="domain" description="Apea-like HEPN" evidence="1">
    <location>
        <begin position="313"/>
        <end position="440"/>
    </location>
</feature>
<evidence type="ECO:0000259" key="2">
    <source>
        <dbReference type="Pfam" id="PF18862"/>
    </source>
</evidence>
<gene>
    <name evidence="3" type="ORF">GALL_164040</name>
</gene>
<accession>A0A1J5RZZ5</accession>
<dbReference type="InterPro" id="IPR041229">
    <property type="entry name" value="HEPN_Apea"/>
</dbReference>